<reference evidence="2" key="1">
    <citation type="submission" date="2018-07" db="EMBL/GenBank/DDBJ databases">
        <authorList>
            <person name="Quirk P.G."/>
            <person name="Krulwich T.A."/>
        </authorList>
    </citation>
    <scope>NUCLEOTIDE SEQUENCE</scope>
</reference>
<dbReference type="InterPro" id="IPR010982">
    <property type="entry name" value="Lambda_DNA-bd_dom_sf"/>
</dbReference>
<dbReference type="EMBL" id="UIDG01000057">
    <property type="protein sequence ID" value="SUS04812.1"/>
    <property type="molecule type" value="Genomic_DNA"/>
</dbReference>
<gene>
    <name evidence="2" type="ORF">DF3PB_150005</name>
</gene>
<evidence type="ECO:0000313" key="2">
    <source>
        <dbReference type="EMBL" id="SUS04812.1"/>
    </source>
</evidence>
<name>A0A380TAD0_9ZZZZ</name>
<dbReference type="AlphaFoldDB" id="A0A380TAD0"/>
<dbReference type="SUPFAM" id="SSF47413">
    <property type="entry name" value="lambda repressor-like DNA-binding domains"/>
    <property type="match status" value="1"/>
</dbReference>
<dbReference type="Pfam" id="PF13744">
    <property type="entry name" value="HTH_37"/>
    <property type="match status" value="1"/>
</dbReference>
<dbReference type="InterPro" id="IPR001387">
    <property type="entry name" value="Cro/C1-type_HTH"/>
</dbReference>
<dbReference type="SMART" id="SM00530">
    <property type="entry name" value="HTH_XRE"/>
    <property type="match status" value="1"/>
</dbReference>
<protein>
    <submittedName>
        <fullName evidence="2">Putative transcriptional regulator with C-terminal CBS domains</fullName>
    </submittedName>
</protein>
<sequence>MARNFSELTEDFPPERRERIEAKKEALREEMELAELRQALSLTQSTLADALGVQQAEISKIENRTDVFVSTLRRFIQAMGGDLEIRAVFPDRSVTIRNFSSLAQGEGR</sequence>
<feature type="domain" description="HTH cro/C1-type" evidence="1">
    <location>
        <begin position="33"/>
        <end position="86"/>
    </location>
</feature>
<accession>A0A380TAD0</accession>
<dbReference type="Gene3D" id="1.10.260.40">
    <property type="entry name" value="lambda repressor-like DNA-binding domains"/>
    <property type="match status" value="1"/>
</dbReference>
<evidence type="ECO:0000259" key="1">
    <source>
        <dbReference type="PROSITE" id="PS50943"/>
    </source>
</evidence>
<dbReference type="CDD" id="cd00093">
    <property type="entry name" value="HTH_XRE"/>
    <property type="match status" value="1"/>
</dbReference>
<dbReference type="GO" id="GO:0003677">
    <property type="term" value="F:DNA binding"/>
    <property type="evidence" value="ECO:0007669"/>
    <property type="project" value="InterPro"/>
</dbReference>
<dbReference type="PROSITE" id="PS50943">
    <property type="entry name" value="HTH_CROC1"/>
    <property type="match status" value="1"/>
</dbReference>
<organism evidence="2">
    <name type="scientific">metagenome</name>
    <dbReference type="NCBI Taxonomy" id="256318"/>
    <lineage>
        <taxon>unclassified sequences</taxon>
        <taxon>metagenomes</taxon>
    </lineage>
</organism>
<dbReference type="InterPro" id="IPR039554">
    <property type="entry name" value="HigA2-like_HTH"/>
</dbReference>
<proteinExistence type="predicted"/>